<reference evidence="2" key="1">
    <citation type="submission" date="2022-10" db="EMBL/GenBank/DDBJ databases">
        <title>Chryseobacterium babae sp. nov. isolated from the gut of the beetle Oryctes rhinoceros, and Chryseobacterium kimseyorum sp. nov., isolated from a stick insect rearing cage.</title>
        <authorList>
            <person name="Shelomi M."/>
            <person name="Han C.-J."/>
            <person name="Chen W.-M."/>
            <person name="Chen H.-K."/>
            <person name="Liaw S.-J."/>
            <person name="Muhle E."/>
            <person name="Clermont D."/>
        </authorList>
    </citation>
    <scope>NUCLEOTIDE SEQUENCE</scope>
    <source>
        <strain evidence="2">WLa1L2M3</strain>
    </source>
</reference>
<evidence type="ECO:0000313" key="2">
    <source>
        <dbReference type="EMBL" id="MCW3162715.1"/>
    </source>
</evidence>
<comment type="caution">
    <text evidence="2">The sequence shown here is derived from an EMBL/GenBank/DDBJ whole genome shotgun (WGS) entry which is preliminary data.</text>
</comment>
<gene>
    <name evidence="2" type="ORF">OH806_15690</name>
</gene>
<sequence length="141" mass="16453">MKKTILAALILVFGTISAQKTKTQVNKIDKNLVGLWKGGEKDQQIEGMEKLWIMERKEDGTFMLLFTTVQDCQVNQHIEKGQWWIENGEFHELHFDSGSTDVYTYELLDKSRVKFKSKSMTMDMTNSEYTFIDTKIEDNKD</sequence>
<organism evidence="2 3">
    <name type="scientific">Chryseobacterium oryctis</name>
    <dbReference type="NCBI Taxonomy" id="2952618"/>
    <lineage>
        <taxon>Bacteria</taxon>
        <taxon>Pseudomonadati</taxon>
        <taxon>Bacteroidota</taxon>
        <taxon>Flavobacteriia</taxon>
        <taxon>Flavobacteriales</taxon>
        <taxon>Weeksellaceae</taxon>
        <taxon>Chryseobacterium group</taxon>
        <taxon>Chryseobacterium</taxon>
    </lineage>
</organism>
<name>A0ABT3HSR2_9FLAO</name>
<proteinExistence type="predicted"/>
<dbReference type="Proteomes" id="UP001163719">
    <property type="component" value="Unassembled WGS sequence"/>
</dbReference>
<evidence type="ECO:0000256" key="1">
    <source>
        <dbReference type="SAM" id="SignalP"/>
    </source>
</evidence>
<keyword evidence="3" id="KW-1185">Reference proteome</keyword>
<protein>
    <recommendedName>
        <fullName evidence="4">Lipocalin-like domain-containing protein</fullName>
    </recommendedName>
</protein>
<evidence type="ECO:0008006" key="4">
    <source>
        <dbReference type="Google" id="ProtNLM"/>
    </source>
</evidence>
<feature type="signal peptide" evidence="1">
    <location>
        <begin position="1"/>
        <end position="18"/>
    </location>
</feature>
<accession>A0ABT3HSR2</accession>
<feature type="chain" id="PRO_5046861636" description="Lipocalin-like domain-containing protein" evidence="1">
    <location>
        <begin position="19"/>
        <end position="141"/>
    </location>
</feature>
<dbReference type="RefSeq" id="WP_264744630.1">
    <property type="nucleotide sequence ID" value="NZ_JAPDHV010000009.1"/>
</dbReference>
<dbReference type="EMBL" id="JAPDHV010000009">
    <property type="protein sequence ID" value="MCW3162715.1"/>
    <property type="molecule type" value="Genomic_DNA"/>
</dbReference>
<keyword evidence="1" id="KW-0732">Signal</keyword>
<evidence type="ECO:0000313" key="3">
    <source>
        <dbReference type="Proteomes" id="UP001163719"/>
    </source>
</evidence>